<accession>A0A5P1UUN3</accession>
<protein>
    <recommendedName>
        <fullName evidence="4">DUF2946 domain-containing protein</fullName>
    </recommendedName>
</protein>
<dbReference type="RefSeq" id="WP_150026612.1">
    <property type="nucleotide sequence ID" value="NZ_CP043909.1"/>
</dbReference>
<gene>
    <name evidence="2" type="ORF">F2A31_12330</name>
</gene>
<reference evidence="2 3" key="1">
    <citation type="submission" date="2019-09" db="EMBL/GenBank/DDBJ databases">
        <title>Acinetobacter sp. C16S1 isolated from saline soil.</title>
        <authorList>
            <person name="Xu L."/>
            <person name="Sun J.-Q."/>
        </authorList>
    </citation>
    <scope>NUCLEOTIDE SEQUENCE [LARGE SCALE GENOMIC DNA]</scope>
    <source>
        <strain evidence="2 3">C16S1</strain>
    </source>
</reference>
<organism evidence="2 3">
    <name type="scientific">Acinetobacter suaedae</name>
    <dbReference type="NCBI Taxonomy" id="2609668"/>
    <lineage>
        <taxon>Bacteria</taxon>
        <taxon>Pseudomonadati</taxon>
        <taxon>Pseudomonadota</taxon>
        <taxon>Gammaproteobacteria</taxon>
        <taxon>Moraxellales</taxon>
        <taxon>Moraxellaceae</taxon>
        <taxon>Acinetobacter</taxon>
    </lineage>
</organism>
<evidence type="ECO:0008006" key="4">
    <source>
        <dbReference type="Google" id="ProtNLM"/>
    </source>
</evidence>
<evidence type="ECO:0000313" key="3">
    <source>
        <dbReference type="Proteomes" id="UP000325177"/>
    </source>
</evidence>
<dbReference type="KEGG" id="asue:F2A31_12330"/>
<dbReference type="AlphaFoldDB" id="A0A5P1UUN3"/>
<keyword evidence="3" id="KW-1185">Reference proteome</keyword>
<feature type="chain" id="PRO_5024890285" description="DUF2946 domain-containing protein" evidence="1">
    <location>
        <begin position="29"/>
        <end position="138"/>
    </location>
</feature>
<keyword evidence="1" id="KW-0732">Signal</keyword>
<dbReference type="Proteomes" id="UP000325177">
    <property type="component" value="Chromosome"/>
</dbReference>
<name>A0A5P1UUN3_9GAMM</name>
<feature type="signal peptide" evidence="1">
    <location>
        <begin position="1"/>
        <end position="28"/>
    </location>
</feature>
<evidence type="ECO:0000256" key="1">
    <source>
        <dbReference type="SAM" id="SignalP"/>
    </source>
</evidence>
<dbReference type="EMBL" id="CP043909">
    <property type="protein sequence ID" value="QER40445.1"/>
    <property type="molecule type" value="Genomic_DNA"/>
</dbReference>
<sequence length="138" mass="15842">MQLLRKCKQVWFVFLMIFFIGGSSVAVAAAEVFHSDHNSSTVQTMPCHDLEMIDQYHHLQQSDMSNLLKCHDGKMQSEQHCQDCNHPSHCQSVNFALDQQLLDLSILVSVELSIDKKTDYQARHLAGYWQEILRPPKA</sequence>
<proteinExistence type="predicted"/>
<evidence type="ECO:0000313" key="2">
    <source>
        <dbReference type="EMBL" id="QER40445.1"/>
    </source>
</evidence>